<protein>
    <recommendedName>
        <fullName evidence="7">IPT/TIG domain-containing protein</fullName>
    </recommendedName>
</protein>
<feature type="compositionally biased region" description="Low complexity" evidence="4">
    <location>
        <begin position="149"/>
        <end position="162"/>
    </location>
</feature>
<sequence length="1720" mass="180773">MHWSRESLLSAAICCLLPADCSAFSLRPPAAAVSRLSPLHLESPGSARSHSRSGSGSRPFFCTSRQGKGATAGRVQPSVSRSTASPSPLSVTSAIQSASHFHHLITITATAIVVLRHASAHGSNTRASSRPTRSTRLESHRASLGSLNPSPSAMSASFASPPRHSQFSTHTVSQSTSPPSLTNTSSPTSSDSTGDEDVAALKSDTRPSASHRRARESGVTPTPSHPNSANFDAYSPSIWGAHPQSIISGLDINNIESHQRAKLALDGMNFPGWDGNFSNLGAATNDADLSMDMDSTSSTDYGFSPRSIQSPASSHNAMPSFSGASHAMTNDSPSGSDSKTGSLSHNPTSVSGTVSFAGSGDDSDGHPEAAWNGKTSDNDEAMFDSFVQSGSFGSPAVKHEAASLMANGSNGHAFASMNIPTNSSANMMPPSAPTAKPAASRATKASANASASASSSRRNSGESSEPKKSAGVVSAAQRRAGSQTAVHSNNLDADLGFSAFDVVRPNREGLKDLQVHIHGVPMHGAKSRVETQIRMRIELVRPRSVPAGGWERIGSFSHIKLPPLSGTKRKSKKYQKTDVPPEKTLFVDATVVNATPPHDRVYVCKGCRQRERKRAHRKKDPKTPLESQPTEEEMKSLGIDPSAPDAVEKTQARMEDEEKKRVVLFNCGDYVDFEEGEAVLPTRITCYCRHHKEKVGFCVIFTMRDWQGRLIATGSTPPIMITDDHKSMGIAAQAAQAAAAAAGSSSNVTSPSATTSLGVVKQVNGTSPRNPPPQPSPHSDGTAGGTNSTSGSATPSGSITLETAPKQRKERSKPYDGNRRRRNTSGKDLNMTPYSGTGQNTPSISATSPVAVGNGVDFSSADFWNAFASAGTAMNGLGRSSSTSTGAKTPGDASSMGGSPAPAGLVGPGSSQGLPQPHGAPQLSLPLSSMPPQLQAQLAQGSLSPTTLQTNLASLPNFDLEQFFRNAQAGVSSSVDFAQLMAMAAAAALPPHLRPNSTGPAPPAPTFAQASPPAPTPSIEHPPIPKISKLIPGEGPTSGGIEVTVLGENFTEGITCVFGDVPASNTKVWASNTLVCLLPPSTSPGPVVVSVKGATQVPQPPPVNGPLQLFTYIDTTDRALMELALQVVGLQMTGQMRSAREVAMRVVGSGGGQQPGMPAAFTGSGGSNGLGHAQAREAVAGLFAGRSQSTNFQDSVIQFLSLLDADVSSIPDAQPRMDAIRLANKQGHTLLHLATLMGFHRLVELLIRRGCPLDARDRNGVTALHFAAIQGRVTIARMLLRAGARDDVADANGLYAVDLARNNEQVDVEMILDNTARTGHWQTRRLTSHAASSLHYDEDEEDLVSDELSSEASDSDVDDDNVSTSFDEYSDDSCSVAGDDEADALPRRGMLTDTADDLEARQALSELPTPVIDEKASLKALDARRSESDAKLSSEKRADDKAERDSSANKSWLTKAGDTGADWMNRGFLPQTVAHKFAQLHMPAMPAMPAINVFHLGLPAPAFMPWSASQRADRGADDSDSTAANESAAKGKARSDEAAGWEHDERGRLLTLWKNIVEEGAWGLNPLYSPPPAYESVAAADDQDGKSEAAMGTPSASTSRSAENASEAGTPIAGPSRRNSTRRRSAHASAEGSSSSATHAARAASTSSSNSAKTKSSTAAARRRKTQLHLRDDAMLVWFWIPVLLIAAVVLLFSKSSSIFSYADLMSYLDLPAVGRNREA</sequence>
<feature type="region of interest" description="Disordered" evidence="4">
    <location>
        <begin position="421"/>
        <end position="487"/>
    </location>
</feature>
<dbReference type="InterPro" id="IPR057962">
    <property type="entry name" value="SPT23_MGA2_DBD"/>
</dbReference>
<dbReference type="HOGENOM" id="CLU_003912_0_0_1"/>
<feature type="transmembrane region" description="Helical" evidence="5">
    <location>
        <begin position="1675"/>
        <end position="1693"/>
    </location>
</feature>
<feature type="compositionally biased region" description="Acidic residues" evidence="4">
    <location>
        <begin position="1337"/>
        <end position="1361"/>
    </location>
</feature>
<feature type="compositionally biased region" description="Low complexity" evidence="4">
    <location>
        <begin position="433"/>
        <end position="458"/>
    </location>
</feature>
<keyword evidence="6" id="KW-0732">Signal</keyword>
<dbReference type="Pfam" id="PF25603">
    <property type="entry name" value="SPT23_MGA2_DBD"/>
    <property type="match status" value="1"/>
</dbReference>
<evidence type="ECO:0000313" key="9">
    <source>
        <dbReference type="Proteomes" id="UP000053758"/>
    </source>
</evidence>
<keyword evidence="9" id="KW-1185">Reference proteome</keyword>
<feature type="region of interest" description="Disordered" evidence="4">
    <location>
        <begin position="1575"/>
        <end position="1661"/>
    </location>
</feature>
<dbReference type="PROSITE" id="PS50088">
    <property type="entry name" value="ANK_REPEAT"/>
    <property type="match status" value="2"/>
</dbReference>
<dbReference type="SUPFAM" id="SSF81296">
    <property type="entry name" value="E set domains"/>
    <property type="match status" value="1"/>
</dbReference>
<feature type="region of interest" description="Disordered" evidence="4">
    <location>
        <begin position="294"/>
        <end position="377"/>
    </location>
</feature>
<feature type="compositionally biased region" description="Low complexity" evidence="4">
    <location>
        <begin position="1627"/>
        <end position="1660"/>
    </location>
</feature>
<dbReference type="Pfam" id="PF01833">
    <property type="entry name" value="TIG"/>
    <property type="match status" value="1"/>
</dbReference>
<feature type="compositionally biased region" description="Low complexity" evidence="4">
    <location>
        <begin position="43"/>
        <end position="58"/>
    </location>
</feature>
<dbReference type="GeneID" id="26306742"/>
<feature type="repeat" description="ANK" evidence="3">
    <location>
        <begin position="1259"/>
        <end position="1291"/>
    </location>
</feature>
<feature type="region of interest" description="Disordered" evidence="4">
    <location>
        <begin position="120"/>
        <end position="231"/>
    </location>
</feature>
<feature type="compositionally biased region" description="Low complexity" evidence="4">
    <location>
        <begin position="173"/>
        <end position="192"/>
    </location>
</feature>
<feature type="compositionally biased region" description="Low complexity" evidence="4">
    <location>
        <begin position="123"/>
        <end position="134"/>
    </location>
</feature>
<feature type="compositionally biased region" description="Polar residues" evidence="4">
    <location>
        <begin position="832"/>
        <end position="846"/>
    </location>
</feature>
<feature type="region of interest" description="Disordered" evidence="4">
    <location>
        <begin position="1422"/>
        <end position="1456"/>
    </location>
</feature>
<evidence type="ECO:0000259" key="7">
    <source>
        <dbReference type="SMART" id="SM00429"/>
    </source>
</evidence>
<dbReference type="Proteomes" id="UP000053758">
    <property type="component" value="Unassembled WGS sequence"/>
</dbReference>
<dbReference type="InterPro" id="IPR002110">
    <property type="entry name" value="Ankyrin_rpt"/>
</dbReference>
<evidence type="ECO:0000256" key="6">
    <source>
        <dbReference type="SAM" id="SignalP"/>
    </source>
</evidence>
<feature type="region of interest" description="Disordered" evidence="4">
    <location>
        <begin position="996"/>
        <end position="1017"/>
    </location>
</feature>
<feature type="signal peptide" evidence="6">
    <location>
        <begin position="1"/>
        <end position="23"/>
    </location>
</feature>
<proteinExistence type="predicted"/>
<evidence type="ECO:0000256" key="2">
    <source>
        <dbReference type="ARBA" id="ARBA00023043"/>
    </source>
</evidence>
<dbReference type="PANTHER" id="PTHR24201">
    <property type="entry name" value="ANK_REP_REGION DOMAIN-CONTAINING PROTEIN"/>
    <property type="match status" value="1"/>
</dbReference>
<dbReference type="InterPro" id="IPR002909">
    <property type="entry name" value="IPT_dom"/>
</dbReference>
<feature type="domain" description="IPT/TIG" evidence="7">
    <location>
        <begin position="1024"/>
        <end position="1113"/>
    </location>
</feature>
<evidence type="ECO:0000256" key="5">
    <source>
        <dbReference type="SAM" id="Phobius"/>
    </source>
</evidence>
<gene>
    <name evidence="8" type="ORF">PAN0_020c5972</name>
</gene>
<evidence type="ECO:0000256" key="3">
    <source>
        <dbReference type="PROSITE-ProRule" id="PRU00023"/>
    </source>
</evidence>
<dbReference type="Pfam" id="PF12796">
    <property type="entry name" value="Ank_2"/>
    <property type="match status" value="1"/>
</dbReference>
<feature type="compositionally biased region" description="Polar residues" evidence="4">
    <location>
        <begin position="219"/>
        <end position="230"/>
    </location>
</feature>
<feature type="compositionally biased region" description="Polar residues" evidence="4">
    <location>
        <begin position="77"/>
        <end position="89"/>
    </location>
</feature>
<dbReference type="InterPro" id="IPR013783">
    <property type="entry name" value="Ig-like_fold"/>
</dbReference>
<dbReference type="RefSeq" id="XP_014654152.1">
    <property type="nucleotide sequence ID" value="XM_014798666.1"/>
</dbReference>
<dbReference type="InterPro" id="IPR036770">
    <property type="entry name" value="Ankyrin_rpt-contain_sf"/>
</dbReference>
<feature type="region of interest" description="Disordered" evidence="4">
    <location>
        <begin position="41"/>
        <end position="89"/>
    </location>
</feature>
<dbReference type="CDD" id="cd00102">
    <property type="entry name" value="IPT"/>
    <property type="match status" value="1"/>
</dbReference>
<dbReference type="EMBL" id="DF830087">
    <property type="protein sequence ID" value="GAK67743.1"/>
    <property type="molecule type" value="Genomic_DNA"/>
</dbReference>
<dbReference type="SMART" id="SM00429">
    <property type="entry name" value="IPT"/>
    <property type="match status" value="1"/>
</dbReference>
<feature type="compositionally biased region" description="Polar residues" evidence="4">
    <location>
        <begin position="878"/>
        <end position="887"/>
    </location>
</feature>
<feature type="chain" id="PRO_5001755947" description="IPT/TIG domain-containing protein" evidence="6">
    <location>
        <begin position="24"/>
        <end position="1720"/>
    </location>
</feature>
<keyword evidence="1" id="KW-0677">Repeat</keyword>
<feature type="repeat" description="ANK" evidence="3">
    <location>
        <begin position="1226"/>
        <end position="1258"/>
    </location>
</feature>
<reference evidence="8" key="1">
    <citation type="submission" date="2014-07" db="EMBL/GenBank/DDBJ databases">
        <title>Draft genome sequence of the yeast Pseudozyma antarctica JCM 10317 known as a producer of lipase B which used in a wide range of industrial applications.</title>
        <authorList>
            <person name="Morita T."/>
            <person name="Saika A."/>
            <person name="Koike H."/>
        </authorList>
    </citation>
    <scope>NUCLEOTIDE SEQUENCE</scope>
    <source>
        <strain evidence="8">JCM 10317</strain>
    </source>
</reference>
<feature type="compositionally biased region" description="Basic and acidic residues" evidence="4">
    <location>
        <begin position="646"/>
        <end position="655"/>
    </location>
</feature>
<evidence type="ECO:0000256" key="1">
    <source>
        <dbReference type="ARBA" id="ARBA00022737"/>
    </source>
</evidence>
<feature type="region of interest" description="Disordered" evidence="4">
    <location>
        <begin position="1509"/>
        <end position="1541"/>
    </location>
</feature>
<keyword evidence="5" id="KW-1133">Transmembrane helix</keyword>
<feature type="compositionally biased region" description="Polar residues" evidence="4">
    <location>
        <begin position="163"/>
        <end position="172"/>
    </location>
</feature>
<dbReference type="PROSITE" id="PS50297">
    <property type="entry name" value="ANK_REP_REGION"/>
    <property type="match status" value="2"/>
</dbReference>
<dbReference type="Gene3D" id="2.60.40.10">
    <property type="entry name" value="Immunoglobulins"/>
    <property type="match status" value="1"/>
</dbReference>
<feature type="region of interest" description="Disordered" evidence="4">
    <location>
        <begin position="612"/>
        <end position="655"/>
    </location>
</feature>
<feature type="region of interest" description="Disordered" evidence="4">
    <location>
        <begin position="762"/>
        <end position="846"/>
    </location>
</feature>
<evidence type="ECO:0000256" key="4">
    <source>
        <dbReference type="SAM" id="MobiDB-lite"/>
    </source>
</evidence>
<dbReference type="InterPro" id="IPR014756">
    <property type="entry name" value="Ig_E-set"/>
</dbReference>
<evidence type="ECO:0000313" key="8">
    <source>
        <dbReference type="EMBL" id="GAK67743.1"/>
    </source>
</evidence>
<keyword evidence="5" id="KW-0812">Transmembrane</keyword>
<dbReference type="Gene3D" id="1.25.40.20">
    <property type="entry name" value="Ankyrin repeat-containing domain"/>
    <property type="match status" value="1"/>
</dbReference>
<feature type="compositionally biased region" description="Low complexity" evidence="4">
    <location>
        <begin position="777"/>
        <end position="800"/>
    </location>
</feature>
<feature type="region of interest" description="Disordered" evidence="4">
    <location>
        <begin position="873"/>
        <end position="928"/>
    </location>
</feature>
<accession>A0A081CM47</accession>
<dbReference type="SUPFAM" id="SSF48403">
    <property type="entry name" value="Ankyrin repeat"/>
    <property type="match status" value="1"/>
</dbReference>
<feature type="compositionally biased region" description="Polar residues" evidence="4">
    <location>
        <begin position="306"/>
        <end position="356"/>
    </location>
</feature>
<keyword evidence="5" id="KW-0472">Membrane</keyword>
<feature type="compositionally biased region" description="Polar residues" evidence="4">
    <location>
        <begin position="1594"/>
        <end position="1604"/>
    </location>
</feature>
<dbReference type="InterPro" id="IPR050776">
    <property type="entry name" value="Ank_Repeat/CDKN_Inhibitor"/>
</dbReference>
<feature type="region of interest" description="Disordered" evidence="4">
    <location>
        <begin position="1328"/>
        <end position="1387"/>
    </location>
</feature>
<dbReference type="SMART" id="SM00248">
    <property type="entry name" value="ANK"/>
    <property type="match status" value="2"/>
</dbReference>
<feature type="compositionally biased region" description="Basic and acidic residues" evidence="4">
    <location>
        <begin position="1422"/>
        <end position="1447"/>
    </location>
</feature>
<name>A0A081CM47_PSEA2</name>
<organism evidence="8">
    <name type="scientific">Pseudozyma antarctica</name>
    <name type="common">Yeast</name>
    <name type="synonym">Candida antarctica</name>
    <dbReference type="NCBI Taxonomy" id="84753"/>
    <lineage>
        <taxon>Eukaryota</taxon>
        <taxon>Fungi</taxon>
        <taxon>Dikarya</taxon>
        <taxon>Basidiomycota</taxon>
        <taxon>Ustilaginomycotina</taxon>
        <taxon>Ustilaginomycetes</taxon>
        <taxon>Ustilaginales</taxon>
        <taxon>Ustilaginaceae</taxon>
        <taxon>Moesziomyces</taxon>
    </lineage>
</organism>
<keyword evidence="2 3" id="KW-0040">ANK repeat</keyword>